<dbReference type="PANTHER" id="PTHR42794:SF1">
    <property type="entry name" value="HEMIN IMPORT ATP-BINDING PROTEIN HMUV"/>
    <property type="match status" value="1"/>
</dbReference>
<evidence type="ECO:0000313" key="8">
    <source>
        <dbReference type="EMBL" id="AVO43871.1"/>
    </source>
</evidence>
<keyword evidence="2" id="KW-0813">Transport</keyword>
<evidence type="ECO:0000256" key="3">
    <source>
        <dbReference type="ARBA" id="ARBA00022741"/>
    </source>
</evidence>
<dbReference type="KEGG" id="phr:C6569_01625"/>
<dbReference type="SUPFAM" id="SSF52540">
    <property type="entry name" value="P-loop containing nucleoside triphosphate hydrolases"/>
    <property type="match status" value="1"/>
</dbReference>
<comment type="function">
    <text evidence="6">Part of the ABC transporter complex HmuTUV involved in hemin import. Responsible for energy coupling to the transport system.</text>
</comment>
<dbReference type="PROSITE" id="PS00211">
    <property type="entry name" value="ABC_TRANSPORTER_1"/>
    <property type="match status" value="1"/>
</dbReference>
<protein>
    <submittedName>
        <fullName evidence="8">ABC transporter</fullName>
    </submittedName>
</protein>
<keyword evidence="4" id="KW-0067">ATP-binding</keyword>
<dbReference type="FunFam" id="3.40.50.300:FF:000134">
    <property type="entry name" value="Iron-enterobactin ABC transporter ATP-binding protein"/>
    <property type="match status" value="1"/>
</dbReference>
<keyword evidence="5" id="KW-1278">Translocase</keyword>
<dbReference type="PANTHER" id="PTHR42794">
    <property type="entry name" value="HEMIN IMPORT ATP-BINDING PROTEIN HMUV"/>
    <property type="match status" value="1"/>
</dbReference>
<evidence type="ECO:0000256" key="2">
    <source>
        <dbReference type="ARBA" id="ARBA00022448"/>
    </source>
</evidence>
<dbReference type="InterPro" id="IPR003593">
    <property type="entry name" value="AAA+_ATPase"/>
</dbReference>
<reference evidence="8 9" key="1">
    <citation type="submission" date="2018-03" db="EMBL/GenBank/DDBJ databases">
        <title>Genome sequencing of Phreatobacter sp.</title>
        <authorList>
            <person name="Kim S.-J."/>
            <person name="Heo J."/>
            <person name="Kwon S.-W."/>
        </authorList>
    </citation>
    <scope>NUCLEOTIDE SEQUENCE [LARGE SCALE GENOMIC DNA]</scope>
    <source>
        <strain evidence="8 9">S-12</strain>
    </source>
</reference>
<sequence length="256" mass="26436">MTALSLDGVSVALGRRPVLRDVTLAVPAGTLVAVVGPNGAGKTSLLRALAGLAPASGTMRLGGEDLARIAPMARARSIAYLPQRSEIAWDLGVRDAVTLGRLPHGDPFSGATAEDRRAVDAALDRLGLSSFAARPVTALSGGERARVTLARVLATGARLILADEPTAALDPAHQLAVLGLLREEAAAGRVVLAVLHDLALAARFADQVAVLHEGRLAAFGPPEEAFSDDVLRKVFGLAFTHATVDGRRVPIPLGPT</sequence>
<keyword evidence="3" id="KW-0547">Nucleotide-binding</keyword>
<dbReference type="Proteomes" id="UP000237889">
    <property type="component" value="Chromosome"/>
</dbReference>
<dbReference type="OrthoDB" id="9810077at2"/>
<evidence type="ECO:0000256" key="6">
    <source>
        <dbReference type="ARBA" id="ARBA00037066"/>
    </source>
</evidence>
<evidence type="ECO:0000256" key="4">
    <source>
        <dbReference type="ARBA" id="ARBA00022840"/>
    </source>
</evidence>
<name>A0A2S0N7F4_9HYPH</name>
<dbReference type="InterPro" id="IPR003439">
    <property type="entry name" value="ABC_transporter-like_ATP-bd"/>
</dbReference>
<dbReference type="AlphaFoldDB" id="A0A2S0N7F4"/>
<dbReference type="PROSITE" id="PS50893">
    <property type="entry name" value="ABC_TRANSPORTER_2"/>
    <property type="match status" value="1"/>
</dbReference>
<comment type="similarity">
    <text evidence="1">Belongs to the ABC transporter superfamily.</text>
</comment>
<dbReference type="RefSeq" id="WP_106747201.1">
    <property type="nucleotide sequence ID" value="NZ_CP027668.1"/>
</dbReference>
<evidence type="ECO:0000313" key="9">
    <source>
        <dbReference type="Proteomes" id="UP000237889"/>
    </source>
</evidence>
<organism evidence="8 9">
    <name type="scientific">Phreatobacter cathodiphilus</name>
    <dbReference type="NCBI Taxonomy" id="1868589"/>
    <lineage>
        <taxon>Bacteria</taxon>
        <taxon>Pseudomonadati</taxon>
        <taxon>Pseudomonadota</taxon>
        <taxon>Alphaproteobacteria</taxon>
        <taxon>Hyphomicrobiales</taxon>
        <taxon>Phreatobacteraceae</taxon>
        <taxon>Phreatobacter</taxon>
    </lineage>
</organism>
<accession>A0A2S0N7F4</accession>
<dbReference type="InterPro" id="IPR017871">
    <property type="entry name" value="ABC_transporter-like_CS"/>
</dbReference>
<evidence type="ECO:0000256" key="5">
    <source>
        <dbReference type="ARBA" id="ARBA00022967"/>
    </source>
</evidence>
<feature type="domain" description="ABC transporter" evidence="7">
    <location>
        <begin position="4"/>
        <end position="238"/>
    </location>
</feature>
<gene>
    <name evidence="8" type="ORF">C6569_01625</name>
</gene>
<evidence type="ECO:0000259" key="7">
    <source>
        <dbReference type="PROSITE" id="PS50893"/>
    </source>
</evidence>
<dbReference type="GO" id="GO:0005524">
    <property type="term" value="F:ATP binding"/>
    <property type="evidence" value="ECO:0007669"/>
    <property type="project" value="UniProtKB-KW"/>
</dbReference>
<dbReference type="SMART" id="SM00382">
    <property type="entry name" value="AAA"/>
    <property type="match status" value="1"/>
</dbReference>
<evidence type="ECO:0000256" key="1">
    <source>
        <dbReference type="ARBA" id="ARBA00005417"/>
    </source>
</evidence>
<dbReference type="GO" id="GO:0016887">
    <property type="term" value="F:ATP hydrolysis activity"/>
    <property type="evidence" value="ECO:0007669"/>
    <property type="project" value="InterPro"/>
</dbReference>
<dbReference type="InterPro" id="IPR027417">
    <property type="entry name" value="P-loop_NTPase"/>
</dbReference>
<dbReference type="Gene3D" id="3.40.50.300">
    <property type="entry name" value="P-loop containing nucleotide triphosphate hydrolases"/>
    <property type="match status" value="1"/>
</dbReference>
<keyword evidence="9" id="KW-1185">Reference proteome</keyword>
<dbReference type="Pfam" id="PF00005">
    <property type="entry name" value="ABC_tran"/>
    <property type="match status" value="1"/>
</dbReference>
<proteinExistence type="inferred from homology"/>
<dbReference type="EMBL" id="CP027668">
    <property type="protein sequence ID" value="AVO43871.1"/>
    <property type="molecule type" value="Genomic_DNA"/>
</dbReference>